<feature type="compositionally biased region" description="Low complexity" evidence="1">
    <location>
        <begin position="264"/>
        <end position="277"/>
    </location>
</feature>
<comment type="caution">
    <text evidence="3">The sequence shown here is derived from an EMBL/GenBank/DDBJ whole genome shotgun (WGS) entry which is preliminary data.</text>
</comment>
<feature type="compositionally biased region" description="Polar residues" evidence="1">
    <location>
        <begin position="192"/>
        <end position="207"/>
    </location>
</feature>
<dbReference type="OrthoDB" id="10072234at2759"/>
<dbReference type="AlphaFoldDB" id="A0A433TDP2"/>
<name>A0A433TDP2_ELYCH</name>
<feature type="non-terminal residue" evidence="3">
    <location>
        <position position="1"/>
    </location>
</feature>
<sequence>DSGLTFKVVSLTQGSRCNLDGRVKVHDEIVDINGSALCKETRESARLLLQNAIKSGHVVLTLRRRRKRAVVPPAPPTRQTPVLHAIGYRTRSASTDGLCSAGPEHPRIPGAAIHEVSAARARSLDEADLPADSTPLGDANEDLNISSDDVFVDSSVSCDPVTYANLPHLRFQRARPLHSSTEGLVDAEGEDTPSSTPSSEGHQQPRSGQIHRRTVSVGEVARHKANYFVSQDDNGEGRVRQSSSTSTLVEDESGQSSDSRRGSSESLGLGGSASNSSPKPLSTFSGGLASGTTPIRRLVEKNILRQVGQKQRQEHSHKQKNPVAGYNLAMSMSTFVSDSVGIGLPSSPSSKKRAITKLNLLKDENGLGIHIAGGKGCRKGDIGIFVAAVTEGGAAHRWANVEHF</sequence>
<feature type="non-terminal residue" evidence="3">
    <location>
        <position position="404"/>
    </location>
</feature>
<evidence type="ECO:0000256" key="1">
    <source>
        <dbReference type="SAM" id="MobiDB-lite"/>
    </source>
</evidence>
<dbReference type="PROSITE" id="PS50106">
    <property type="entry name" value="PDZ"/>
    <property type="match status" value="1"/>
</dbReference>
<accession>A0A433TDP2</accession>
<dbReference type="SUPFAM" id="SSF50156">
    <property type="entry name" value="PDZ domain-like"/>
    <property type="match status" value="2"/>
</dbReference>
<feature type="region of interest" description="Disordered" evidence="1">
    <location>
        <begin position="226"/>
        <end position="292"/>
    </location>
</feature>
<feature type="region of interest" description="Disordered" evidence="1">
    <location>
        <begin position="184"/>
        <end position="211"/>
    </location>
</feature>
<dbReference type="InterPro" id="IPR052074">
    <property type="entry name" value="NonRcpt_TyrProt_Phosphatase"/>
</dbReference>
<gene>
    <name evidence="3" type="ORF">EGW08_012668</name>
</gene>
<dbReference type="PANTHER" id="PTHR46900">
    <property type="entry name" value="TYROSINE-PROTEIN PHOSPHATASE NON-RECEPTOR TYPE 13"/>
    <property type="match status" value="1"/>
</dbReference>
<feature type="domain" description="PDZ" evidence="2">
    <location>
        <begin position="357"/>
        <end position="404"/>
    </location>
</feature>
<evidence type="ECO:0000313" key="3">
    <source>
        <dbReference type="EMBL" id="RUS79574.1"/>
    </source>
</evidence>
<keyword evidence="4" id="KW-1185">Reference proteome</keyword>
<evidence type="ECO:0000259" key="2">
    <source>
        <dbReference type="PROSITE" id="PS50106"/>
    </source>
</evidence>
<dbReference type="InterPro" id="IPR036034">
    <property type="entry name" value="PDZ_sf"/>
</dbReference>
<dbReference type="InterPro" id="IPR001478">
    <property type="entry name" value="PDZ"/>
</dbReference>
<proteinExistence type="predicted"/>
<dbReference type="Gene3D" id="2.30.42.10">
    <property type="match status" value="2"/>
</dbReference>
<evidence type="ECO:0000313" key="4">
    <source>
        <dbReference type="Proteomes" id="UP000271974"/>
    </source>
</evidence>
<reference evidence="3 4" key="1">
    <citation type="submission" date="2019-01" db="EMBL/GenBank/DDBJ databases">
        <title>A draft genome assembly of the solar-powered sea slug Elysia chlorotica.</title>
        <authorList>
            <person name="Cai H."/>
            <person name="Li Q."/>
            <person name="Fang X."/>
            <person name="Li J."/>
            <person name="Curtis N.E."/>
            <person name="Altenburger A."/>
            <person name="Shibata T."/>
            <person name="Feng M."/>
            <person name="Maeda T."/>
            <person name="Schwartz J.A."/>
            <person name="Shigenobu S."/>
            <person name="Lundholm N."/>
            <person name="Nishiyama T."/>
            <person name="Yang H."/>
            <person name="Hasebe M."/>
            <person name="Li S."/>
            <person name="Pierce S.K."/>
            <person name="Wang J."/>
        </authorList>
    </citation>
    <scope>NUCLEOTIDE SEQUENCE [LARGE SCALE GENOMIC DNA]</scope>
    <source>
        <strain evidence="3">EC2010</strain>
        <tissue evidence="3">Whole organism of an adult</tissue>
    </source>
</reference>
<dbReference type="PANTHER" id="PTHR46900:SF2">
    <property type="entry name" value="TYROSINE-PROTEIN PHOSPHATASE NON-RECEPTOR TYPE 13"/>
    <property type="match status" value="1"/>
</dbReference>
<dbReference type="EMBL" id="RQTK01000443">
    <property type="protein sequence ID" value="RUS79574.1"/>
    <property type="molecule type" value="Genomic_DNA"/>
</dbReference>
<dbReference type="STRING" id="188477.A0A433TDP2"/>
<dbReference type="Proteomes" id="UP000271974">
    <property type="component" value="Unassembled WGS sequence"/>
</dbReference>
<feature type="compositionally biased region" description="Polar residues" evidence="1">
    <location>
        <begin position="278"/>
        <end position="292"/>
    </location>
</feature>
<protein>
    <recommendedName>
        <fullName evidence="2">PDZ domain-containing protein</fullName>
    </recommendedName>
</protein>
<organism evidence="3 4">
    <name type="scientific">Elysia chlorotica</name>
    <name type="common">Eastern emerald elysia</name>
    <name type="synonym">Sea slug</name>
    <dbReference type="NCBI Taxonomy" id="188477"/>
    <lineage>
        <taxon>Eukaryota</taxon>
        <taxon>Metazoa</taxon>
        <taxon>Spiralia</taxon>
        <taxon>Lophotrochozoa</taxon>
        <taxon>Mollusca</taxon>
        <taxon>Gastropoda</taxon>
        <taxon>Heterobranchia</taxon>
        <taxon>Euthyneura</taxon>
        <taxon>Panpulmonata</taxon>
        <taxon>Sacoglossa</taxon>
        <taxon>Placobranchoidea</taxon>
        <taxon>Plakobranchidae</taxon>
        <taxon>Elysia</taxon>
    </lineage>
</organism>